<gene>
    <name evidence="1" type="ORF">GOARA_064_01060</name>
</gene>
<comment type="caution">
    <text evidence="1">The sequence shown here is derived from an EMBL/GenBank/DDBJ whole genome shotgun (WGS) entry which is preliminary data.</text>
</comment>
<evidence type="ECO:0000313" key="2">
    <source>
        <dbReference type="Proteomes" id="UP000035088"/>
    </source>
</evidence>
<dbReference type="EMBL" id="BAEE01000064">
    <property type="protein sequence ID" value="GAB11104.1"/>
    <property type="molecule type" value="Genomic_DNA"/>
</dbReference>
<evidence type="ECO:0000313" key="1">
    <source>
        <dbReference type="EMBL" id="GAB11104.1"/>
    </source>
</evidence>
<proteinExistence type="predicted"/>
<sequence length="91" mass="10132">MRGTGQREGRGRYRRDIVGQCRVGNPFDDGHDSICTGALDDEWTPTSSGASGTVVNPIDVICLRSFDLLIWQWLRWSASVSTRTASTRETE</sequence>
<accession>G7H5H9</accession>
<dbReference type="AlphaFoldDB" id="G7H5H9"/>
<organism evidence="1 2">
    <name type="scientific">Gordonia araii NBRC 100433</name>
    <dbReference type="NCBI Taxonomy" id="1073574"/>
    <lineage>
        <taxon>Bacteria</taxon>
        <taxon>Bacillati</taxon>
        <taxon>Actinomycetota</taxon>
        <taxon>Actinomycetes</taxon>
        <taxon>Mycobacteriales</taxon>
        <taxon>Gordoniaceae</taxon>
        <taxon>Gordonia</taxon>
    </lineage>
</organism>
<protein>
    <submittedName>
        <fullName evidence="1">Uncharacterized protein</fullName>
    </submittedName>
</protein>
<keyword evidence="2" id="KW-1185">Reference proteome</keyword>
<name>G7H5H9_9ACTN</name>
<dbReference type="Proteomes" id="UP000035088">
    <property type="component" value="Unassembled WGS sequence"/>
</dbReference>
<reference evidence="1 2" key="1">
    <citation type="submission" date="2011-11" db="EMBL/GenBank/DDBJ databases">
        <title>Whole genome shotgun sequence of Gordonia araii NBRC 100433.</title>
        <authorList>
            <person name="Yoshida Y."/>
            <person name="Hosoyama A."/>
            <person name="Tsuchikane K."/>
            <person name="Katsumata H."/>
            <person name="Yamazaki S."/>
            <person name="Fujita N."/>
        </authorList>
    </citation>
    <scope>NUCLEOTIDE SEQUENCE [LARGE SCALE GENOMIC DNA]</scope>
    <source>
        <strain evidence="1 2">NBRC 100433</strain>
    </source>
</reference>